<protein>
    <submittedName>
        <fullName evidence="7">SLAM family member 7</fullName>
    </submittedName>
</protein>
<dbReference type="Proteomes" id="UP000006813">
    <property type="component" value="Unassembled WGS sequence"/>
</dbReference>
<accession>G5BWJ5</accession>
<dbReference type="STRING" id="10181.G5BWJ5"/>
<proteinExistence type="predicted"/>
<evidence type="ECO:0000259" key="6">
    <source>
        <dbReference type="PROSITE" id="PS50835"/>
    </source>
</evidence>
<reference evidence="7 8" key="1">
    <citation type="journal article" date="2011" name="Nature">
        <title>Genome sequencing reveals insights into physiology and longevity of the naked mole rat.</title>
        <authorList>
            <person name="Kim E.B."/>
            <person name="Fang X."/>
            <person name="Fushan A.A."/>
            <person name="Huang Z."/>
            <person name="Lobanov A.V."/>
            <person name="Han L."/>
            <person name="Marino S.M."/>
            <person name="Sun X."/>
            <person name="Turanov A.A."/>
            <person name="Yang P."/>
            <person name="Yim S.H."/>
            <person name="Zhao X."/>
            <person name="Kasaikina M.V."/>
            <person name="Stoletzki N."/>
            <person name="Peng C."/>
            <person name="Polak P."/>
            <person name="Xiong Z."/>
            <person name="Kiezun A."/>
            <person name="Zhu Y."/>
            <person name="Chen Y."/>
            <person name="Kryukov G.V."/>
            <person name="Zhang Q."/>
            <person name="Peshkin L."/>
            <person name="Yang L."/>
            <person name="Bronson R.T."/>
            <person name="Buffenstein R."/>
            <person name="Wang B."/>
            <person name="Han C."/>
            <person name="Li Q."/>
            <person name="Chen L."/>
            <person name="Zhao W."/>
            <person name="Sunyaev S.R."/>
            <person name="Park T.J."/>
            <person name="Zhang G."/>
            <person name="Wang J."/>
            <person name="Gladyshev V.N."/>
        </authorList>
    </citation>
    <scope>NUCLEOTIDE SEQUENCE [LARGE SCALE GENOMIC DNA]</scope>
</reference>
<feature type="domain" description="Ig-like" evidence="6">
    <location>
        <begin position="107"/>
        <end position="187"/>
    </location>
</feature>
<sequence length="369" mass="40137">LVGAVGGSVIFSLNFTVKQVDSIAWLFNETTLVTVQPATGDEQPTFIAAHKRNKPRVHFQDGGYSLTFSQLKKTDSGIYSVIIHSSDSQSLFPVKYRLNVYEHLSKPKVTMGLQSNKNGTCITNLTCSMEEGGEDVTYSWKALDQAANESHDGSILPISWTLGGNDVTFICMARNPISSNSSSPIFARKLCGGGSLAIAECMVSLWLKPLCPCCPFLGKPLAWVGIGTFVNPAQCVLGPTPAHTIYTMLSQGNERLDTPLHTIRHESTSTSDTSSESSITTKENEERTKIHLAVGGSDKITRKHTGCDLASEGQADYNATTAYNTVLKSVAKQDVEYVQVFSDKQRKTPVPQEESSATIYCTIQKPQKV</sequence>
<dbReference type="FunFam" id="2.60.40.10:FF:000470">
    <property type="entry name" value="SLAM family member 7"/>
    <property type="match status" value="1"/>
</dbReference>
<evidence type="ECO:0000313" key="8">
    <source>
        <dbReference type="Proteomes" id="UP000006813"/>
    </source>
</evidence>
<dbReference type="InParanoid" id="G5BWJ5"/>
<keyword evidence="3" id="KW-0472">Membrane</keyword>
<feature type="compositionally biased region" description="Low complexity" evidence="5">
    <location>
        <begin position="268"/>
        <end position="281"/>
    </location>
</feature>
<dbReference type="EMBL" id="JH172217">
    <property type="protein sequence ID" value="EHB13656.1"/>
    <property type="molecule type" value="Genomic_DNA"/>
</dbReference>
<dbReference type="SUPFAM" id="SSF48726">
    <property type="entry name" value="Immunoglobulin"/>
    <property type="match status" value="2"/>
</dbReference>
<evidence type="ECO:0000256" key="4">
    <source>
        <dbReference type="ARBA" id="ARBA00023180"/>
    </source>
</evidence>
<evidence type="ECO:0000313" key="7">
    <source>
        <dbReference type="EMBL" id="EHB13656.1"/>
    </source>
</evidence>
<dbReference type="GO" id="GO:0042110">
    <property type="term" value="P:T cell activation"/>
    <property type="evidence" value="ECO:0007669"/>
    <property type="project" value="TreeGrafter"/>
</dbReference>
<feature type="non-terminal residue" evidence="7">
    <location>
        <position position="1"/>
    </location>
</feature>
<keyword evidence="4" id="KW-0325">Glycoprotein</keyword>
<keyword evidence="2" id="KW-0732">Signal</keyword>
<dbReference type="InterPro" id="IPR013783">
    <property type="entry name" value="Ig-like_fold"/>
</dbReference>
<dbReference type="InterPro" id="IPR036179">
    <property type="entry name" value="Ig-like_dom_sf"/>
</dbReference>
<evidence type="ECO:0000256" key="5">
    <source>
        <dbReference type="SAM" id="MobiDB-lite"/>
    </source>
</evidence>
<feature type="region of interest" description="Disordered" evidence="5">
    <location>
        <begin position="264"/>
        <end position="285"/>
    </location>
</feature>
<dbReference type="PROSITE" id="PS50835">
    <property type="entry name" value="IG_LIKE"/>
    <property type="match status" value="1"/>
</dbReference>
<evidence type="ECO:0000256" key="2">
    <source>
        <dbReference type="ARBA" id="ARBA00022729"/>
    </source>
</evidence>
<dbReference type="FunCoup" id="G5BWJ5">
    <property type="interactions" value="578"/>
</dbReference>
<organism evidence="7 8">
    <name type="scientific">Heterocephalus glaber</name>
    <name type="common">Naked mole rat</name>
    <dbReference type="NCBI Taxonomy" id="10181"/>
    <lineage>
        <taxon>Eukaryota</taxon>
        <taxon>Metazoa</taxon>
        <taxon>Chordata</taxon>
        <taxon>Craniata</taxon>
        <taxon>Vertebrata</taxon>
        <taxon>Euteleostomi</taxon>
        <taxon>Mammalia</taxon>
        <taxon>Eutheria</taxon>
        <taxon>Euarchontoglires</taxon>
        <taxon>Glires</taxon>
        <taxon>Rodentia</taxon>
        <taxon>Hystricomorpha</taxon>
        <taxon>Bathyergidae</taxon>
        <taxon>Heterocephalus</taxon>
    </lineage>
</organism>
<comment type="subcellular location">
    <subcellularLocation>
        <location evidence="1">Membrane</location>
    </subcellularLocation>
</comment>
<feature type="non-terminal residue" evidence="7">
    <location>
        <position position="369"/>
    </location>
</feature>
<dbReference type="PANTHER" id="PTHR12080">
    <property type="entry name" value="SIGNALING LYMPHOCYTIC ACTIVATION MOLECULE"/>
    <property type="match status" value="1"/>
</dbReference>
<evidence type="ECO:0000256" key="1">
    <source>
        <dbReference type="ARBA" id="ARBA00004370"/>
    </source>
</evidence>
<dbReference type="GO" id="GO:0009897">
    <property type="term" value="C:external side of plasma membrane"/>
    <property type="evidence" value="ECO:0007669"/>
    <property type="project" value="TreeGrafter"/>
</dbReference>
<dbReference type="InterPro" id="IPR015631">
    <property type="entry name" value="CD2/SLAM_rcpt"/>
</dbReference>
<dbReference type="Gene3D" id="2.60.40.10">
    <property type="entry name" value="Immunoglobulins"/>
    <property type="match status" value="2"/>
</dbReference>
<evidence type="ECO:0000256" key="3">
    <source>
        <dbReference type="ARBA" id="ARBA00023136"/>
    </source>
</evidence>
<name>G5BWJ5_HETGA</name>
<dbReference type="AlphaFoldDB" id="G5BWJ5"/>
<dbReference type="InterPro" id="IPR007110">
    <property type="entry name" value="Ig-like_dom"/>
</dbReference>
<dbReference type="PANTHER" id="PTHR12080:SF46">
    <property type="entry name" value="SLAM FAMILY MEMBER 7"/>
    <property type="match status" value="1"/>
</dbReference>
<gene>
    <name evidence="7" type="ORF">GW7_00516</name>
</gene>